<feature type="transmembrane region" description="Helical" evidence="13">
    <location>
        <begin position="62"/>
        <end position="81"/>
    </location>
</feature>
<accession>A0ABX4YHN4</accession>
<proteinExistence type="inferred from homology"/>
<evidence type="ECO:0000256" key="1">
    <source>
        <dbReference type="ARBA" id="ARBA00004141"/>
    </source>
</evidence>
<feature type="transmembrane region" description="Helical" evidence="13">
    <location>
        <begin position="126"/>
        <end position="144"/>
    </location>
</feature>
<name>A0ABX4YHN4_9LEPT</name>
<evidence type="ECO:0000256" key="2">
    <source>
        <dbReference type="ARBA" id="ARBA00006920"/>
    </source>
</evidence>
<dbReference type="PANTHER" id="PTHR31462:SF5">
    <property type="entry name" value="ENDOSOMAL_LYSOSOMAL PROTON CHANNEL TMEM175"/>
    <property type="match status" value="1"/>
</dbReference>
<evidence type="ECO:0000313" key="14">
    <source>
        <dbReference type="EMBL" id="PNV74778.1"/>
    </source>
</evidence>
<evidence type="ECO:0000313" key="15">
    <source>
        <dbReference type="Proteomes" id="UP000094669"/>
    </source>
</evidence>
<evidence type="ECO:0000256" key="4">
    <source>
        <dbReference type="ARBA" id="ARBA00022538"/>
    </source>
</evidence>
<comment type="subcellular location">
    <subcellularLocation>
        <location evidence="1">Membrane</location>
        <topology evidence="1">Multi-pass membrane protein</topology>
    </subcellularLocation>
</comment>
<evidence type="ECO:0000256" key="12">
    <source>
        <dbReference type="ARBA" id="ARBA00034430"/>
    </source>
</evidence>
<dbReference type="InterPro" id="IPR010617">
    <property type="entry name" value="TMEM175-like"/>
</dbReference>
<reference evidence="14" key="1">
    <citation type="submission" date="2018-01" db="EMBL/GenBank/DDBJ databases">
        <title>Genomic characterization of Leptospira inadai serogroup Lyme isolated from captured rat in Brazil and comparative analysis with human reference strain.</title>
        <authorList>
            <person name="Moreno L.Z."/>
            <person name="Loureiro A.P."/>
            <person name="Miraglia F."/>
            <person name="Kremer F.S."/>
            <person name="Eslabao M.R."/>
            <person name="Dellagostin O.A."/>
            <person name="Lilenbaum W."/>
            <person name="Moreno A.M."/>
        </authorList>
    </citation>
    <scope>NUCLEOTIDE SEQUENCE [LARGE SCALE GENOMIC DNA]</scope>
    <source>
        <strain evidence="14">M34/99</strain>
    </source>
</reference>
<comment type="similarity">
    <text evidence="2">Belongs to the TMEM175 family.</text>
</comment>
<sequence>MSGTHNYNEIAGQRIHRTEALADGVFAVAFTLLVLDIKVPIAETIHSETDLCVHLISIAHKLLSYCLSFITLGIFWVGHSMQYTFIIRSDRHLSWISILYLAFVTLLPFTTAFLSEFIEFKTAIGLYWLNIVLLGATIYFHWAYAYQNGLVDLKHTMIREIDRTIRNRVIYAQILYAVAALLCFVNNYLSIIAIFLIQLNYAIAPRFRRKSPQ</sequence>
<keyword evidence="10 13" id="KW-0472">Membrane</keyword>
<evidence type="ECO:0000256" key="13">
    <source>
        <dbReference type="SAM" id="Phobius"/>
    </source>
</evidence>
<evidence type="ECO:0000256" key="8">
    <source>
        <dbReference type="ARBA" id="ARBA00022989"/>
    </source>
</evidence>
<evidence type="ECO:0000256" key="7">
    <source>
        <dbReference type="ARBA" id="ARBA00022958"/>
    </source>
</evidence>
<keyword evidence="8 13" id="KW-1133">Transmembrane helix</keyword>
<dbReference type="PANTHER" id="PTHR31462">
    <property type="entry name" value="ENDOSOMAL/LYSOSOMAL POTASSIUM CHANNEL TMEM175"/>
    <property type="match status" value="1"/>
</dbReference>
<evidence type="ECO:0000256" key="9">
    <source>
        <dbReference type="ARBA" id="ARBA00023065"/>
    </source>
</evidence>
<comment type="caution">
    <text evidence="14">The sequence shown here is derived from an EMBL/GenBank/DDBJ whole genome shotgun (WGS) entry which is preliminary data.</text>
</comment>
<feature type="transmembrane region" description="Helical" evidence="13">
    <location>
        <begin position="20"/>
        <end position="42"/>
    </location>
</feature>
<dbReference type="Proteomes" id="UP000094669">
    <property type="component" value="Unassembled WGS sequence"/>
</dbReference>
<gene>
    <name evidence="14" type="ORF">BES34_012475</name>
</gene>
<keyword evidence="11" id="KW-0407">Ion channel</keyword>
<evidence type="ECO:0000256" key="6">
    <source>
        <dbReference type="ARBA" id="ARBA00022826"/>
    </source>
</evidence>
<keyword evidence="15" id="KW-1185">Reference proteome</keyword>
<keyword evidence="7" id="KW-0630">Potassium</keyword>
<keyword evidence="4" id="KW-0633">Potassium transport</keyword>
<organism evidence="14 15">
    <name type="scientific">Leptospira inadai serovar Lyme</name>
    <dbReference type="NCBI Taxonomy" id="293084"/>
    <lineage>
        <taxon>Bacteria</taxon>
        <taxon>Pseudomonadati</taxon>
        <taxon>Spirochaetota</taxon>
        <taxon>Spirochaetia</taxon>
        <taxon>Leptospirales</taxon>
        <taxon>Leptospiraceae</taxon>
        <taxon>Leptospira</taxon>
    </lineage>
</organism>
<evidence type="ECO:0000256" key="3">
    <source>
        <dbReference type="ARBA" id="ARBA00022448"/>
    </source>
</evidence>
<keyword evidence="5 13" id="KW-0812">Transmembrane</keyword>
<evidence type="ECO:0000256" key="11">
    <source>
        <dbReference type="ARBA" id="ARBA00023303"/>
    </source>
</evidence>
<evidence type="ECO:0000256" key="5">
    <source>
        <dbReference type="ARBA" id="ARBA00022692"/>
    </source>
</evidence>
<keyword evidence="6" id="KW-0631">Potassium channel</keyword>
<keyword evidence="9" id="KW-0406">Ion transport</keyword>
<keyword evidence="3" id="KW-0813">Transport</keyword>
<dbReference type="EMBL" id="MCRM02000011">
    <property type="protein sequence ID" value="PNV74778.1"/>
    <property type="molecule type" value="Genomic_DNA"/>
</dbReference>
<feature type="transmembrane region" description="Helical" evidence="13">
    <location>
        <begin position="93"/>
        <end position="114"/>
    </location>
</feature>
<evidence type="ECO:0000256" key="10">
    <source>
        <dbReference type="ARBA" id="ARBA00023136"/>
    </source>
</evidence>
<protein>
    <submittedName>
        <fullName evidence="14">DUF1211 domain-containing protein</fullName>
    </submittedName>
</protein>
<comment type="catalytic activity">
    <reaction evidence="12">
        <text>K(+)(in) = K(+)(out)</text>
        <dbReference type="Rhea" id="RHEA:29463"/>
        <dbReference type="ChEBI" id="CHEBI:29103"/>
    </reaction>
</comment>
<dbReference type="Pfam" id="PF06736">
    <property type="entry name" value="TMEM175"/>
    <property type="match status" value="1"/>
</dbReference>
<dbReference type="RefSeq" id="WP_010414614.1">
    <property type="nucleotide sequence ID" value="NZ_MCRM02000011.1"/>
</dbReference>